<keyword evidence="10" id="KW-1185">Reference proteome</keyword>
<dbReference type="PRINTS" id="PR00409">
    <property type="entry name" value="PHDIOXRDTASE"/>
</dbReference>
<dbReference type="PROSITE" id="PS51085">
    <property type="entry name" value="2FE2S_FER_2"/>
    <property type="match status" value="1"/>
</dbReference>
<dbReference type="InterPro" id="IPR036010">
    <property type="entry name" value="2Fe-2S_ferredoxin-like_sf"/>
</dbReference>
<dbReference type="AlphaFoldDB" id="A0AAE3T004"/>
<name>A0AAE3T004_9BURK</name>
<dbReference type="CDD" id="cd00207">
    <property type="entry name" value="fer2"/>
    <property type="match status" value="1"/>
</dbReference>
<evidence type="ECO:0000256" key="4">
    <source>
        <dbReference type="ARBA" id="ARBA00023002"/>
    </source>
</evidence>
<keyword evidence="4" id="KW-0560">Oxidoreductase</keyword>
<evidence type="ECO:0000256" key="2">
    <source>
        <dbReference type="ARBA" id="ARBA00022714"/>
    </source>
</evidence>
<dbReference type="Gene3D" id="3.10.20.30">
    <property type="match status" value="1"/>
</dbReference>
<evidence type="ECO:0000256" key="5">
    <source>
        <dbReference type="ARBA" id="ARBA00023004"/>
    </source>
</evidence>
<dbReference type="CDD" id="cd06185">
    <property type="entry name" value="PDR_like"/>
    <property type="match status" value="1"/>
</dbReference>
<evidence type="ECO:0000259" key="7">
    <source>
        <dbReference type="PROSITE" id="PS51085"/>
    </source>
</evidence>
<dbReference type="SUPFAM" id="SSF54292">
    <property type="entry name" value="2Fe-2S ferredoxin-like"/>
    <property type="match status" value="1"/>
</dbReference>
<dbReference type="InterPro" id="IPR012675">
    <property type="entry name" value="Beta-grasp_dom_sf"/>
</dbReference>
<keyword evidence="6" id="KW-0411">Iron-sulfur</keyword>
<protein>
    <submittedName>
        <fullName evidence="9">PDR/VanB family oxidoreductase</fullName>
    </submittedName>
</protein>
<dbReference type="RefSeq" id="WP_271428961.1">
    <property type="nucleotide sequence ID" value="NZ_JAQIPB010000007.1"/>
</dbReference>
<comment type="caution">
    <text evidence="9">The sequence shown here is derived from an EMBL/GenBank/DDBJ whole genome shotgun (WGS) entry which is preliminary data.</text>
</comment>
<dbReference type="InterPro" id="IPR001433">
    <property type="entry name" value="OxRdtase_FAD/NAD-bd"/>
</dbReference>
<dbReference type="Pfam" id="PF00175">
    <property type="entry name" value="NAD_binding_1"/>
    <property type="match status" value="1"/>
</dbReference>
<dbReference type="SUPFAM" id="SSF52343">
    <property type="entry name" value="Ferredoxin reductase-like, C-terminal NADP-linked domain"/>
    <property type="match status" value="1"/>
</dbReference>
<proteinExistence type="predicted"/>
<dbReference type="PANTHER" id="PTHR47354:SF1">
    <property type="entry name" value="CARNITINE MONOOXYGENASE REDUCTASE SUBUNIT"/>
    <property type="match status" value="1"/>
</dbReference>
<evidence type="ECO:0000259" key="8">
    <source>
        <dbReference type="PROSITE" id="PS51384"/>
    </source>
</evidence>
<evidence type="ECO:0000313" key="9">
    <source>
        <dbReference type="EMBL" id="MDA7417722.1"/>
    </source>
</evidence>
<accession>A0AAE3T004</accession>
<keyword evidence="3" id="KW-0479">Metal-binding</keyword>
<dbReference type="PROSITE" id="PS51384">
    <property type="entry name" value="FAD_FR"/>
    <property type="match status" value="1"/>
</dbReference>
<gene>
    <name evidence="9" type="ORF">PGB34_15270</name>
</gene>
<dbReference type="InterPro" id="IPR006058">
    <property type="entry name" value="2Fe2S_fd_BS"/>
</dbReference>
<dbReference type="GO" id="GO:0051537">
    <property type="term" value="F:2 iron, 2 sulfur cluster binding"/>
    <property type="evidence" value="ECO:0007669"/>
    <property type="project" value="UniProtKB-KW"/>
</dbReference>
<evidence type="ECO:0000256" key="3">
    <source>
        <dbReference type="ARBA" id="ARBA00022723"/>
    </source>
</evidence>
<dbReference type="InterPro" id="IPR017938">
    <property type="entry name" value="Riboflavin_synthase-like_b-brl"/>
</dbReference>
<evidence type="ECO:0000313" key="10">
    <source>
        <dbReference type="Proteomes" id="UP001212602"/>
    </source>
</evidence>
<dbReference type="InterPro" id="IPR001041">
    <property type="entry name" value="2Fe-2S_ferredoxin-type"/>
</dbReference>
<dbReference type="PROSITE" id="PS00197">
    <property type="entry name" value="2FE2S_FER_1"/>
    <property type="match status" value="1"/>
</dbReference>
<dbReference type="EMBL" id="JAQIPB010000007">
    <property type="protein sequence ID" value="MDA7417722.1"/>
    <property type="molecule type" value="Genomic_DNA"/>
</dbReference>
<dbReference type="GO" id="GO:0016491">
    <property type="term" value="F:oxidoreductase activity"/>
    <property type="evidence" value="ECO:0007669"/>
    <property type="project" value="UniProtKB-KW"/>
</dbReference>
<keyword evidence="2" id="KW-0001">2Fe-2S</keyword>
<keyword evidence="5" id="KW-0408">Iron</keyword>
<feature type="domain" description="2Fe-2S ferredoxin-type" evidence="7">
    <location>
        <begin position="239"/>
        <end position="324"/>
    </location>
</feature>
<dbReference type="InterPro" id="IPR039261">
    <property type="entry name" value="FNR_nucleotide-bd"/>
</dbReference>
<dbReference type="GO" id="GO:0046872">
    <property type="term" value="F:metal ion binding"/>
    <property type="evidence" value="ECO:0007669"/>
    <property type="project" value="UniProtKB-KW"/>
</dbReference>
<keyword evidence="1" id="KW-0285">Flavoprotein</keyword>
<dbReference type="Gene3D" id="3.40.50.80">
    <property type="entry name" value="Nucleotide-binding domain of ferredoxin-NADP reductase (FNR) module"/>
    <property type="match status" value="1"/>
</dbReference>
<sequence length="324" mass="34290">MTETVEESTLPLRVQRIDDVALGVKAFEMAHADGLPLPPAQAGAHIELQLPGGLARSYSLLNAPGETQRYVIAVHRTPDSAGGSRHMHESLNVGDALVASAPRNHFALDEAARHTCLIAGGIGITPLLSMAHRMNATGQSWELHVCARTPAHAAFADEVRALAAAGANASCHFHFDQVPGGQPLDIDALVRSQPDDVHFYCCGPTGMLAGFEAATAHCAQRRHVEYFAAKAEAAVAGGFSVELARSRLTLEVPPGRSILDVVLDAGIAVATSCREGICGSCETRILEGEADHRDALLSPEEQALNQSMMICCSGARSRKLVLDL</sequence>
<dbReference type="Pfam" id="PF00111">
    <property type="entry name" value="Fer2"/>
    <property type="match status" value="1"/>
</dbReference>
<dbReference type="InterPro" id="IPR050415">
    <property type="entry name" value="MRET"/>
</dbReference>
<dbReference type="Gene3D" id="2.40.30.10">
    <property type="entry name" value="Translation factors"/>
    <property type="match status" value="1"/>
</dbReference>
<organism evidence="9 10">
    <name type="scientific">Xenophilus arseniciresistens</name>
    <dbReference type="NCBI Taxonomy" id="1283306"/>
    <lineage>
        <taxon>Bacteria</taxon>
        <taxon>Pseudomonadati</taxon>
        <taxon>Pseudomonadota</taxon>
        <taxon>Betaproteobacteria</taxon>
        <taxon>Burkholderiales</taxon>
        <taxon>Comamonadaceae</taxon>
        <taxon>Xenophilus</taxon>
    </lineage>
</organism>
<reference evidence="9" key="1">
    <citation type="submission" date="2023-01" db="EMBL/GenBank/DDBJ databases">
        <title>Xenophilus mangrovi sp. nov., isolated from soil of Mangrove nature reserve.</title>
        <authorList>
            <person name="Xu S."/>
            <person name="Liu Z."/>
            <person name="Xu Y."/>
        </authorList>
    </citation>
    <scope>NUCLEOTIDE SEQUENCE</scope>
    <source>
        <strain evidence="9">YW8</strain>
    </source>
</reference>
<dbReference type="InterPro" id="IPR017927">
    <property type="entry name" value="FAD-bd_FR_type"/>
</dbReference>
<feature type="domain" description="FAD-binding FR-type" evidence="8">
    <location>
        <begin position="7"/>
        <end position="109"/>
    </location>
</feature>
<dbReference type="SUPFAM" id="SSF63380">
    <property type="entry name" value="Riboflavin synthase domain-like"/>
    <property type="match status" value="1"/>
</dbReference>
<evidence type="ECO:0000256" key="6">
    <source>
        <dbReference type="ARBA" id="ARBA00023014"/>
    </source>
</evidence>
<dbReference type="Proteomes" id="UP001212602">
    <property type="component" value="Unassembled WGS sequence"/>
</dbReference>
<evidence type="ECO:0000256" key="1">
    <source>
        <dbReference type="ARBA" id="ARBA00022630"/>
    </source>
</evidence>
<dbReference type="PANTHER" id="PTHR47354">
    <property type="entry name" value="NADH OXIDOREDUCTASE HCR"/>
    <property type="match status" value="1"/>
</dbReference>